<dbReference type="InterPro" id="IPR032677">
    <property type="entry name" value="GTP_cyclohydro_II"/>
</dbReference>
<dbReference type="GO" id="GO:0046872">
    <property type="term" value="F:metal ion binding"/>
    <property type="evidence" value="ECO:0007669"/>
    <property type="project" value="UniProtKB-KW"/>
</dbReference>
<reference evidence="12" key="1">
    <citation type="submission" date="2019-08" db="EMBL/GenBank/DDBJ databases">
        <authorList>
            <person name="Kucharzyk K."/>
            <person name="Murdoch R.W."/>
            <person name="Higgins S."/>
            <person name="Loffler F."/>
        </authorList>
    </citation>
    <scope>NUCLEOTIDE SEQUENCE</scope>
</reference>
<evidence type="ECO:0000256" key="3">
    <source>
        <dbReference type="ARBA" id="ARBA00012762"/>
    </source>
</evidence>
<evidence type="ECO:0000256" key="4">
    <source>
        <dbReference type="ARBA" id="ARBA00022619"/>
    </source>
</evidence>
<gene>
    <name evidence="12" type="primary">ribBA_38</name>
    <name evidence="12" type="ORF">SDC9_204367</name>
</gene>
<evidence type="ECO:0000256" key="8">
    <source>
        <dbReference type="ARBA" id="ARBA00022833"/>
    </source>
</evidence>
<dbReference type="InterPro" id="IPR036144">
    <property type="entry name" value="RibA-like_sf"/>
</dbReference>
<proteinExistence type="predicted"/>
<dbReference type="GO" id="GO:0009231">
    <property type="term" value="P:riboflavin biosynthetic process"/>
    <property type="evidence" value="ECO:0007669"/>
    <property type="project" value="UniProtKB-KW"/>
</dbReference>
<dbReference type="CDD" id="cd00641">
    <property type="entry name" value="GTP_cyclohydro2"/>
    <property type="match status" value="1"/>
</dbReference>
<comment type="caution">
    <text evidence="12">The sequence shown here is derived from an EMBL/GenBank/DDBJ whole genome shotgun (WGS) entry which is preliminary data.</text>
</comment>
<dbReference type="PANTHER" id="PTHR21327">
    <property type="entry name" value="GTP CYCLOHYDROLASE II-RELATED"/>
    <property type="match status" value="1"/>
</dbReference>
<evidence type="ECO:0000256" key="5">
    <source>
        <dbReference type="ARBA" id="ARBA00022723"/>
    </source>
</evidence>
<keyword evidence="7" id="KW-0378">Hydrolase</keyword>
<keyword evidence="8" id="KW-0862">Zinc</keyword>
<dbReference type="NCBIfam" id="NF001591">
    <property type="entry name" value="PRK00393.1"/>
    <property type="match status" value="1"/>
</dbReference>
<dbReference type="PANTHER" id="PTHR21327:SF18">
    <property type="entry name" value="3,4-DIHYDROXY-2-BUTANONE 4-PHOSPHATE SYNTHASE"/>
    <property type="match status" value="1"/>
</dbReference>
<dbReference type="GO" id="GO:0003935">
    <property type="term" value="F:GTP cyclohydrolase II activity"/>
    <property type="evidence" value="ECO:0007669"/>
    <property type="project" value="UniProtKB-EC"/>
</dbReference>
<keyword evidence="6" id="KW-0547">Nucleotide-binding</keyword>
<dbReference type="AlphaFoldDB" id="A0A645IZU4"/>
<evidence type="ECO:0000256" key="7">
    <source>
        <dbReference type="ARBA" id="ARBA00022801"/>
    </source>
</evidence>
<evidence type="ECO:0000256" key="6">
    <source>
        <dbReference type="ARBA" id="ARBA00022741"/>
    </source>
</evidence>
<keyword evidence="4" id="KW-0686">Riboflavin biosynthesis</keyword>
<evidence type="ECO:0000313" key="12">
    <source>
        <dbReference type="EMBL" id="MPN56677.1"/>
    </source>
</evidence>
<evidence type="ECO:0000259" key="11">
    <source>
        <dbReference type="Pfam" id="PF00925"/>
    </source>
</evidence>
<dbReference type="EMBL" id="VSSQ01127297">
    <property type="protein sequence ID" value="MPN56677.1"/>
    <property type="molecule type" value="Genomic_DNA"/>
</dbReference>
<dbReference type="Pfam" id="PF00925">
    <property type="entry name" value="GTP_cyclohydro2"/>
    <property type="match status" value="1"/>
</dbReference>
<keyword evidence="5" id="KW-0479">Metal-binding</keyword>
<evidence type="ECO:0000256" key="10">
    <source>
        <dbReference type="ARBA" id="ARBA00049295"/>
    </source>
</evidence>
<keyword evidence="9" id="KW-0342">GTP-binding</keyword>
<evidence type="ECO:0000256" key="9">
    <source>
        <dbReference type="ARBA" id="ARBA00023134"/>
    </source>
</evidence>
<dbReference type="EC" id="3.5.4.25" evidence="3"/>
<evidence type="ECO:0000256" key="1">
    <source>
        <dbReference type="ARBA" id="ARBA00001947"/>
    </source>
</evidence>
<feature type="domain" description="GTP cyclohydrolase II" evidence="11">
    <location>
        <begin position="1"/>
        <end position="96"/>
    </location>
</feature>
<sequence>MEMIEKEGKGVIVYMNQEGRGIGLMNKIKAYKLQEEGLDTVDANLHLGFRADERDYGVGAQILRSLGVTKLRLMTNNPVKRIGLESYNLTIVENVPLVIKPNPYNKFYMETKKLRMGHDIKE</sequence>
<comment type="catalytic activity">
    <reaction evidence="10">
        <text>GTP + 4 H2O = 2,5-diamino-6-hydroxy-4-(5-phosphoribosylamino)-pyrimidine + formate + 2 phosphate + 3 H(+)</text>
        <dbReference type="Rhea" id="RHEA:23704"/>
        <dbReference type="ChEBI" id="CHEBI:15377"/>
        <dbReference type="ChEBI" id="CHEBI:15378"/>
        <dbReference type="ChEBI" id="CHEBI:15740"/>
        <dbReference type="ChEBI" id="CHEBI:37565"/>
        <dbReference type="ChEBI" id="CHEBI:43474"/>
        <dbReference type="ChEBI" id="CHEBI:58614"/>
        <dbReference type="EC" id="3.5.4.25"/>
    </reaction>
</comment>
<organism evidence="12">
    <name type="scientific">bioreactor metagenome</name>
    <dbReference type="NCBI Taxonomy" id="1076179"/>
    <lineage>
        <taxon>unclassified sequences</taxon>
        <taxon>metagenomes</taxon>
        <taxon>ecological metagenomes</taxon>
    </lineage>
</organism>
<protein>
    <recommendedName>
        <fullName evidence="3">GTP cyclohydrolase II</fullName>
        <ecNumber evidence="3">3.5.4.25</ecNumber>
    </recommendedName>
</protein>
<dbReference type="GO" id="GO:0005829">
    <property type="term" value="C:cytosol"/>
    <property type="evidence" value="ECO:0007669"/>
    <property type="project" value="TreeGrafter"/>
</dbReference>
<dbReference type="SUPFAM" id="SSF142695">
    <property type="entry name" value="RibA-like"/>
    <property type="match status" value="1"/>
</dbReference>
<dbReference type="InterPro" id="IPR000926">
    <property type="entry name" value="RibA"/>
</dbReference>
<dbReference type="GO" id="GO:0005525">
    <property type="term" value="F:GTP binding"/>
    <property type="evidence" value="ECO:0007669"/>
    <property type="project" value="UniProtKB-KW"/>
</dbReference>
<name>A0A645IZU4_9ZZZZ</name>
<comment type="pathway">
    <text evidence="2">Cofactor biosynthesis; riboflavin biosynthesis; 5-amino-6-(D-ribitylamino)uracil from GTP: step 1/4.</text>
</comment>
<accession>A0A645IZU4</accession>
<evidence type="ECO:0000256" key="2">
    <source>
        <dbReference type="ARBA" id="ARBA00004853"/>
    </source>
</evidence>
<comment type="cofactor">
    <cofactor evidence="1">
        <name>Zn(2+)</name>
        <dbReference type="ChEBI" id="CHEBI:29105"/>
    </cofactor>
</comment>
<dbReference type="Gene3D" id="3.40.50.10990">
    <property type="entry name" value="GTP cyclohydrolase II"/>
    <property type="match status" value="1"/>
</dbReference>